<dbReference type="InterPro" id="IPR053943">
    <property type="entry name" value="RlmKL-like_Mtase_CS"/>
</dbReference>
<evidence type="ECO:0000256" key="1">
    <source>
        <dbReference type="ARBA" id="ARBA00022603"/>
    </source>
</evidence>
<dbReference type="PANTHER" id="PTHR47313">
    <property type="entry name" value="RIBOSOMAL RNA LARGE SUBUNIT METHYLTRANSFERASE K/L"/>
    <property type="match status" value="1"/>
</dbReference>
<dbReference type="InterPro" id="IPR002052">
    <property type="entry name" value="DNA_methylase_N6_adenine_CS"/>
</dbReference>
<feature type="domain" description="RlmL ferredoxin-like" evidence="5">
    <location>
        <begin position="8"/>
        <end position="63"/>
    </location>
</feature>
<dbReference type="Gene3D" id="3.40.50.150">
    <property type="entry name" value="Vaccinia Virus protein VP39"/>
    <property type="match status" value="1"/>
</dbReference>
<dbReference type="SUPFAM" id="SSF53335">
    <property type="entry name" value="S-adenosyl-L-methionine-dependent methyltransferases"/>
    <property type="match status" value="1"/>
</dbReference>
<evidence type="ECO:0000313" key="6">
    <source>
        <dbReference type="EMBL" id="WCL55590.1"/>
    </source>
</evidence>
<dbReference type="KEGG" id="gso:PH603_07425"/>
<dbReference type="RefSeq" id="WP_289505423.1">
    <property type="nucleotide sequence ID" value="NZ_CP116805.1"/>
</dbReference>
<dbReference type="InterPro" id="IPR029063">
    <property type="entry name" value="SAM-dependent_MTases_sf"/>
</dbReference>
<feature type="domain" description="THUMP" evidence="4">
    <location>
        <begin position="74"/>
        <end position="151"/>
    </location>
</feature>
<dbReference type="Pfam" id="PF22020">
    <property type="entry name" value="RlmL_1st"/>
    <property type="match status" value="1"/>
</dbReference>
<proteinExistence type="predicted"/>
<dbReference type="InterPro" id="IPR000241">
    <property type="entry name" value="RlmKL-like_Mtase"/>
</dbReference>
<dbReference type="Pfam" id="PF01170">
    <property type="entry name" value="UPF0020"/>
    <property type="match status" value="1"/>
</dbReference>
<dbReference type="InterPro" id="IPR054170">
    <property type="entry name" value="RlmL_1st"/>
</dbReference>
<dbReference type="Proteomes" id="UP001217500">
    <property type="component" value="Chromosome"/>
</dbReference>
<dbReference type="CDD" id="cd11715">
    <property type="entry name" value="THUMP_AdoMetMT"/>
    <property type="match status" value="1"/>
</dbReference>
<dbReference type="EMBL" id="CP116805">
    <property type="protein sequence ID" value="WCL55590.1"/>
    <property type="molecule type" value="Genomic_DNA"/>
</dbReference>
<dbReference type="Gene3D" id="3.30.2130.30">
    <property type="match status" value="1"/>
</dbReference>
<sequence>MTTDTDLEIFLATVPGLEAVLRAEVAEKGFRKPQVTKGGITIKGGWKDVWRANLELRGASRILVRLGSFRAVYLNELEKLAREFPWGETLQREMPVRVEASCSKSKIYHSKAAAERIEKAITASLGVPVDAEADICIKARIVNDICTLSVDTSGEALHKRGHKEAVNKAPMRETLAALMLRHAGFNGKMPLVDPMCGSGTFVIEAAEIAMNLAPGRDRAFAFEQLQTFDASAWDAMKEGQFRRETDFRFHGFDRDEGAIRRSTANADSAGVAAITSFARQPISDLTPPQGPAGLVFINPPYGVRLGDDKKLLPLYQTLGRVLTERFGGWRVGIVTGADKLARATGLPFTGEPLAFSHGGIPVKLFTASLAAA</sequence>
<dbReference type="PANTHER" id="PTHR47313:SF1">
    <property type="entry name" value="RIBOSOMAL RNA LARGE SUBUNIT METHYLTRANSFERASE K_L"/>
    <property type="match status" value="1"/>
</dbReference>
<keyword evidence="2" id="KW-0808">Transferase</keyword>
<accession>A0AAF0BN61</accession>
<dbReference type="GO" id="GO:0003723">
    <property type="term" value="F:RNA binding"/>
    <property type="evidence" value="ECO:0007669"/>
    <property type="project" value="InterPro"/>
</dbReference>
<dbReference type="PROSITE" id="PS01261">
    <property type="entry name" value="UPF0020"/>
    <property type="match status" value="1"/>
</dbReference>
<dbReference type="GO" id="GO:0070043">
    <property type="term" value="F:rRNA (guanine-N7-)-methyltransferase activity"/>
    <property type="evidence" value="ECO:0007669"/>
    <property type="project" value="TreeGrafter"/>
</dbReference>
<gene>
    <name evidence="6" type="ORF">PH603_07425</name>
</gene>
<evidence type="ECO:0000259" key="4">
    <source>
        <dbReference type="Pfam" id="PF02926"/>
    </source>
</evidence>
<keyword evidence="7" id="KW-1185">Reference proteome</keyword>
<reference evidence="6" key="1">
    <citation type="submission" date="2023-01" db="EMBL/GenBank/DDBJ databases">
        <title>The genome sequence of Kordiimonadaceae bacterium 6D33.</title>
        <authorList>
            <person name="Liu Y."/>
        </authorList>
    </citation>
    <scope>NUCLEOTIDE SEQUENCE</scope>
    <source>
        <strain evidence="6">6D33</strain>
    </source>
</reference>
<dbReference type="InterPro" id="IPR004114">
    <property type="entry name" value="THUMP_dom"/>
</dbReference>
<dbReference type="PROSITE" id="PS00092">
    <property type="entry name" value="N6_MTASE"/>
    <property type="match status" value="1"/>
</dbReference>
<evidence type="ECO:0000259" key="5">
    <source>
        <dbReference type="Pfam" id="PF22020"/>
    </source>
</evidence>
<name>A0AAF0BN61_9PROT</name>
<protein>
    <submittedName>
        <fullName evidence="6">THUMP domain-containing protein</fullName>
    </submittedName>
</protein>
<organism evidence="6 7">
    <name type="scientific">Gimibacter soli</name>
    <dbReference type="NCBI Taxonomy" id="3024400"/>
    <lineage>
        <taxon>Bacteria</taxon>
        <taxon>Pseudomonadati</taxon>
        <taxon>Pseudomonadota</taxon>
        <taxon>Alphaproteobacteria</taxon>
        <taxon>Kordiimonadales</taxon>
        <taxon>Temperatibacteraceae</taxon>
        <taxon>Gimibacter</taxon>
    </lineage>
</organism>
<dbReference type="Pfam" id="PF02926">
    <property type="entry name" value="THUMP"/>
    <property type="match status" value="1"/>
</dbReference>
<dbReference type="GO" id="GO:0008990">
    <property type="term" value="F:rRNA (guanine-N2-)-methyltransferase activity"/>
    <property type="evidence" value="ECO:0007669"/>
    <property type="project" value="TreeGrafter"/>
</dbReference>
<evidence type="ECO:0000259" key="3">
    <source>
        <dbReference type="Pfam" id="PF01170"/>
    </source>
</evidence>
<evidence type="ECO:0000313" key="7">
    <source>
        <dbReference type="Proteomes" id="UP001217500"/>
    </source>
</evidence>
<dbReference type="AlphaFoldDB" id="A0AAF0BN61"/>
<evidence type="ECO:0000256" key="2">
    <source>
        <dbReference type="ARBA" id="ARBA00022679"/>
    </source>
</evidence>
<keyword evidence="1" id="KW-0489">Methyltransferase</keyword>
<feature type="domain" description="Ribosomal RNA large subunit methyltransferase K/L-like methyltransferase" evidence="3">
    <location>
        <begin position="160"/>
        <end position="343"/>
    </location>
</feature>